<sequence>MDTDSAKPHVAILASPGMGHIIPLFEFAHHLVTEHNIQVTFLVITTESTHAQNNYLKSSNSHPDLHVVDLPPADMSGLITDDMDIVTRISVLVEESVGPLRTVLSTLNVLKALIIDIFCTSMFDVCKDLSIPVYSFFTASTVLFMFSLYLPVLDQEVEGEFVDLPGPVNVPGCNPIRTQDLLGQVRNRKVNEYKWYLLHVRRLSMARGIFLNTWDDLEPVSLKALKHEPFFLNNSTPPVYPIGPLTKQIEPVVTEYDNRIIAWLDKQPKDSVLFVALGSGGTLTSEQFTELAWGLELSQQRFILSVRKPNDYSSSSFFSTGSESDDPKAYLPNGFVERTNGVGLIAASWAPQVAVLSHPSTGAFYCGWNLTVESLKHGVPIIGWPMYAEQRMNATMLSNEEGVAIKMPAVGDRGETLLVGREEIERVVRMVMEGEEGKRIRSRAKELEVSGRAALCCGGPSYETLARVTESWKHHG</sequence>
<accession>A0A2U1MAD2</accession>
<dbReference type="SUPFAM" id="SSF53756">
    <property type="entry name" value="UDP-Glycosyltransferase/glycogen phosphorylase"/>
    <property type="match status" value="1"/>
</dbReference>
<evidence type="ECO:0000256" key="3">
    <source>
        <dbReference type="ARBA" id="ARBA00022679"/>
    </source>
</evidence>
<evidence type="ECO:0000313" key="5">
    <source>
        <dbReference type="EMBL" id="PWA58193.1"/>
    </source>
</evidence>
<gene>
    <name evidence="5" type="ORF">CTI12_AA402380</name>
</gene>
<dbReference type="STRING" id="35608.A0A2U1MAD2"/>
<dbReference type="PANTHER" id="PTHR48046">
    <property type="entry name" value="UDP-GLYCOSYLTRANSFERASE 72E1"/>
    <property type="match status" value="1"/>
</dbReference>
<dbReference type="Gene3D" id="3.40.50.2000">
    <property type="entry name" value="Glycogen Phosphorylase B"/>
    <property type="match status" value="2"/>
</dbReference>
<dbReference type="Proteomes" id="UP000245207">
    <property type="component" value="Unassembled WGS sequence"/>
</dbReference>
<dbReference type="AlphaFoldDB" id="A0A2U1MAD2"/>
<evidence type="ECO:0000256" key="1">
    <source>
        <dbReference type="ARBA" id="ARBA00009995"/>
    </source>
</evidence>
<protein>
    <submittedName>
        <fullName evidence="5">UDP-glucuronosyl/UDP-glucosyltransferase</fullName>
    </submittedName>
</protein>
<dbReference type="PANTHER" id="PTHR48046:SF4">
    <property type="entry name" value="GLYCOSYLTRANSFERASE"/>
    <property type="match status" value="1"/>
</dbReference>
<reference evidence="5 6" key="1">
    <citation type="journal article" date="2018" name="Mol. Plant">
        <title>The genome of Artemisia annua provides insight into the evolution of Asteraceae family and artemisinin biosynthesis.</title>
        <authorList>
            <person name="Shen Q."/>
            <person name="Zhang L."/>
            <person name="Liao Z."/>
            <person name="Wang S."/>
            <person name="Yan T."/>
            <person name="Shi P."/>
            <person name="Liu M."/>
            <person name="Fu X."/>
            <person name="Pan Q."/>
            <person name="Wang Y."/>
            <person name="Lv Z."/>
            <person name="Lu X."/>
            <person name="Zhang F."/>
            <person name="Jiang W."/>
            <person name="Ma Y."/>
            <person name="Chen M."/>
            <person name="Hao X."/>
            <person name="Li L."/>
            <person name="Tang Y."/>
            <person name="Lv G."/>
            <person name="Zhou Y."/>
            <person name="Sun X."/>
            <person name="Brodelius P.E."/>
            <person name="Rose J.K.C."/>
            <person name="Tang K."/>
        </authorList>
    </citation>
    <scope>NUCLEOTIDE SEQUENCE [LARGE SCALE GENOMIC DNA]</scope>
    <source>
        <strain evidence="6">cv. Huhao1</strain>
        <tissue evidence="5">Leaf</tissue>
    </source>
</reference>
<dbReference type="InterPro" id="IPR002213">
    <property type="entry name" value="UDP_glucos_trans"/>
</dbReference>
<evidence type="ECO:0000256" key="2">
    <source>
        <dbReference type="ARBA" id="ARBA00022676"/>
    </source>
</evidence>
<dbReference type="FunFam" id="3.40.50.2000:FF:000056">
    <property type="entry name" value="Glycosyltransferase"/>
    <property type="match status" value="1"/>
</dbReference>
<dbReference type="GO" id="GO:0008194">
    <property type="term" value="F:UDP-glycosyltransferase activity"/>
    <property type="evidence" value="ECO:0007669"/>
    <property type="project" value="InterPro"/>
</dbReference>
<keyword evidence="3 5" id="KW-0808">Transferase</keyword>
<dbReference type="CDD" id="cd03784">
    <property type="entry name" value="GT1_Gtf-like"/>
    <property type="match status" value="1"/>
</dbReference>
<organism evidence="5 6">
    <name type="scientific">Artemisia annua</name>
    <name type="common">Sweet wormwood</name>
    <dbReference type="NCBI Taxonomy" id="35608"/>
    <lineage>
        <taxon>Eukaryota</taxon>
        <taxon>Viridiplantae</taxon>
        <taxon>Streptophyta</taxon>
        <taxon>Embryophyta</taxon>
        <taxon>Tracheophyta</taxon>
        <taxon>Spermatophyta</taxon>
        <taxon>Magnoliopsida</taxon>
        <taxon>eudicotyledons</taxon>
        <taxon>Gunneridae</taxon>
        <taxon>Pentapetalae</taxon>
        <taxon>asterids</taxon>
        <taxon>campanulids</taxon>
        <taxon>Asterales</taxon>
        <taxon>Asteraceae</taxon>
        <taxon>Asteroideae</taxon>
        <taxon>Anthemideae</taxon>
        <taxon>Artemisiinae</taxon>
        <taxon>Artemisia</taxon>
    </lineage>
</organism>
<evidence type="ECO:0000256" key="4">
    <source>
        <dbReference type="ARBA" id="ARBA00053747"/>
    </source>
</evidence>
<keyword evidence="2" id="KW-0328">Glycosyltransferase</keyword>
<evidence type="ECO:0000313" key="6">
    <source>
        <dbReference type="Proteomes" id="UP000245207"/>
    </source>
</evidence>
<comment type="caution">
    <text evidence="5">The sequence shown here is derived from an EMBL/GenBank/DDBJ whole genome shotgun (WGS) entry which is preliminary data.</text>
</comment>
<dbReference type="EMBL" id="PKPP01005967">
    <property type="protein sequence ID" value="PWA58193.1"/>
    <property type="molecule type" value="Genomic_DNA"/>
</dbReference>
<name>A0A2U1MAD2_ARTAN</name>
<proteinExistence type="inferred from homology"/>
<dbReference type="Pfam" id="PF00201">
    <property type="entry name" value="UDPGT"/>
    <property type="match status" value="1"/>
</dbReference>
<keyword evidence="6" id="KW-1185">Reference proteome</keyword>
<comment type="similarity">
    <text evidence="1">Belongs to the UDP-glycosyltransferase family.</text>
</comment>
<comment type="function">
    <text evidence="4">May glycosylate diterpenes or flavonols in leaves.</text>
</comment>
<dbReference type="OrthoDB" id="5835829at2759"/>